<comment type="caution">
    <text evidence="1">The sequence shown here is derived from an EMBL/GenBank/DDBJ whole genome shotgun (WGS) entry which is preliminary data.</text>
</comment>
<evidence type="ECO:0000313" key="2">
    <source>
        <dbReference type="Proteomes" id="UP000688947"/>
    </source>
</evidence>
<evidence type="ECO:0000313" key="1">
    <source>
        <dbReference type="EMBL" id="KAG6950420.1"/>
    </source>
</evidence>
<dbReference type="AlphaFoldDB" id="A0A8T1TZ59"/>
<name>A0A8T1TZ59_9STRA</name>
<accession>A0A8T1TZ59</accession>
<sequence length="74" mass="8422">MEVATWDRATVVAEERGETRKRTDNTVKGFRRGHWSQGEEVVMEQDDGSEEHGSYVSEVIVIDVLKPNEQWSSG</sequence>
<protein>
    <submittedName>
        <fullName evidence="1">Uncharacterized protein</fullName>
    </submittedName>
</protein>
<dbReference type="OrthoDB" id="10359593at2759"/>
<reference evidence="1" key="1">
    <citation type="submission" date="2021-01" db="EMBL/GenBank/DDBJ databases">
        <title>Phytophthora aleatoria, a newly-described species from Pinus radiata is distinct from Phytophthora cactorum isolates based on comparative genomics.</title>
        <authorList>
            <person name="Mcdougal R."/>
            <person name="Panda P."/>
            <person name="Williams N."/>
            <person name="Studholme D.J."/>
        </authorList>
    </citation>
    <scope>NUCLEOTIDE SEQUENCE</scope>
    <source>
        <strain evidence="1">NZFS 3830</strain>
    </source>
</reference>
<proteinExistence type="predicted"/>
<dbReference type="Proteomes" id="UP000688947">
    <property type="component" value="Unassembled WGS sequence"/>
</dbReference>
<gene>
    <name evidence="1" type="ORF">JG687_00014275</name>
</gene>
<dbReference type="EMBL" id="JAENGZ010001133">
    <property type="protein sequence ID" value="KAG6950420.1"/>
    <property type="molecule type" value="Genomic_DNA"/>
</dbReference>
<organism evidence="1 2">
    <name type="scientific">Phytophthora cactorum</name>
    <dbReference type="NCBI Taxonomy" id="29920"/>
    <lineage>
        <taxon>Eukaryota</taxon>
        <taxon>Sar</taxon>
        <taxon>Stramenopiles</taxon>
        <taxon>Oomycota</taxon>
        <taxon>Peronosporomycetes</taxon>
        <taxon>Peronosporales</taxon>
        <taxon>Peronosporaceae</taxon>
        <taxon>Phytophthora</taxon>
    </lineage>
</organism>